<comment type="caution">
    <text evidence="1">The sequence shown here is derived from an EMBL/GenBank/DDBJ whole genome shotgun (WGS) entry which is preliminary data.</text>
</comment>
<dbReference type="EMBL" id="CAJJDN010000074">
    <property type="protein sequence ID" value="CAD8100544.1"/>
    <property type="molecule type" value="Genomic_DNA"/>
</dbReference>
<proteinExistence type="predicted"/>
<sequence>MSQILDLFNLSENQFIHFKIRIKGIFKLFLKDQLNQFQIQMNKLNKMMNQQNC</sequence>
<evidence type="ECO:0000313" key="1">
    <source>
        <dbReference type="EMBL" id="CAD8100544.1"/>
    </source>
</evidence>
<accession>A0A8S1PCC9</accession>
<dbReference type="Proteomes" id="UP000692954">
    <property type="component" value="Unassembled WGS sequence"/>
</dbReference>
<keyword evidence="2" id="KW-1185">Reference proteome</keyword>
<dbReference type="AlphaFoldDB" id="A0A8S1PCC9"/>
<name>A0A8S1PCC9_9CILI</name>
<reference evidence="1" key="1">
    <citation type="submission" date="2021-01" db="EMBL/GenBank/DDBJ databases">
        <authorList>
            <consortium name="Genoscope - CEA"/>
            <person name="William W."/>
        </authorList>
    </citation>
    <scope>NUCLEOTIDE SEQUENCE</scope>
</reference>
<organism evidence="1 2">
    <name type="scientific">Paramecium sonneborni</name>
    <dbReference type="NCBI Taxonomy" id="65129"/>
    <lineage>
        <taxon>Eukaryota</taxon>
        <taxon>Sar</taxon>
        <taxon>Alveolata</taxon>
        <taxon>Ciliophora</taxon>
        <taxon>Intramacronucleata</taxon>
        <taxon>Oligohymenophorea</taxon>
        <taxon>Peniculida</taxon>
        <taxon>Parameciidae</taxon>
        <taxon>Paramecium</taxon>
    </lineage>
</organism>
<gene>
    <name evidence="1" type="ORF">PSON_ATCC_30995.1.T0740082</name>
</gene>
<protein>
    <submittedName>
        <fullName evidence="1">Uncharacterized protein</fullName>
    </submittedName>
</protein>
<evidence type="ECO:0000313" key="2">
    <source>
        <dbReference type="Proteomes" id="UP000692954"/>
    </source>
</evidence>